<dbReference type="NCBIfam" id="TIGR03696">
    <property type="entry name" value="Rhs_assc_core"/>
    <property type="match status" value="1"/>
</dbReference>
<evidence type="ECO:0008006" key="3">
    <source>
        <dbReference type="Google" id="ProtNLM"/>
    </source>
</evidence>
<keyword evidence="2" id="KW-1185">Reference proteome</keyword>
<evidence type="ECO:0000313" key="1">
    <source>
        <dbReference type="EMBL" id="RCR65966.1"/>
    </source>
</evidence>
<evidence type="ECO:0000313" key="2">
    <source>
        <dbReference type="Proteomes" id="UP000253383"/>
    </source>
</evidence>
<accession>A0A368JFW0</accession>
<sequence length="302" mass="33124">MAVIRQGDVNTNKYLYNGKEQQLQTPWLDYWARMYDPTIGRWSVVDPLAEKMPAWSPYTFCFDNPYKYVDKDGKIPYPITIRAFAPFKEFGFGFHGDGRGYSTSSSATARMHQRINFDTDKSSISTKAWSSPTYMALDPSNAKTATPSVEFTKGFSISEKGDSKTFRFATSAAAANPKTPAGTPDINVFSDFSVTENKKAGTLSISGKLTGDNFPSTEAFVTDPSGNNLFLGVGQIDAGVGRNTGPFTELPGENSTNSITNFNLTITTDKKGNFTGVKSGGTTYSIPDWNKKISNTQPQRKE</sequence>
<dbReference type="OrthoDB" id="1256414at2"/>
<comment type="caution">
    <text evidence="1">The sequence shown here is derived from an EMBL/GenBank/DDBJ whole genome shotgun (WGS) entry which is preliminary data.</text>
</comment>
<protein>
    <recommendedName>
        <fullName evidence="3">RHS repeat-associated core domain-containing protein</fullName>
    </recommendedName>
</protein>
<gene>
    <name evidence="1" type="ORF">DUE52_29550</name>
</gene>
<dbReference type="Proteomes" id="UP000253383">
    <property type="component" value="Unassembled WGS sequence"/>
</dbReference>
<dbReference type="AlphaFoldDB" id="A0A368JFW0"/>
<dbReference type="InterPro" id="IPR022385">
    <property type="entry name" value="Rhs_assc_core"/>
</dbReference>
<organism evidence="1 2">
    <name type="scientific">Larkinella punicea</name>
    <dbReference type="NCBI Taxonomy" id="2315727"/>
    <lineage>
        <taxon>Bacteria</taxon>
        <taxon>Pseudomonadati</taxon>
        <taxon>Bacteroidota</taxon>
        <taxon>Cytophagia</taxon>
        <taxon>Cytophagales</taxon>
        <taxon>Spirosomataceae</taxon>
        <taxon>Larkinella</taxon>
    </lineage>
</organism>
<reference evidence="1 2" key="1">
    <citation type="submission" date="2018-07" db="EMBL/GenBank/DDBJ databases">
        <title>Genome analysis of Larkinella rosea.</title>
        <authorList>
            <person name="Zhou Z."/>
            <person name="Wang G."/>
        </authorList>
    </citation>
    <scope>NUCLEOTIDE SEQUENCE [LARGE SCALE GENOMIC DNA]</scope>
    <source>
        <strain evidence="2">zzj9</strain>
    </source>
</reference>
<dbReference type="EMBL" id="QOWE01000033">
    <property type="protein sequence ID" value="RCR65966.1"/>
    <property type="molecule type" value="Genomic_DNA"/>
</dbReference>
<proteinExistence type="predicted"/>
<dbReference type="Gene3D" id="2.180.10.10">
    <property type="entry name" value="RHS repeat-associated core"/>
    <property type="match status" value="1"/>
</dbReference>
<name>A0A368JFW0_9BACT</name>